<proteinExistence type="predicted"/>
<keyword evidence="1" id="KW-0812">Transmembrane</keyword>
<comment type="caution">
    <text evidence="2">The sequence shown here is derived from an EMBL/GenBank/DDBJ whole genome shotgun (WGS) entry which is preliminary data.</text>
</comment>
<keyword evidence="1" id="KW-0472">Membrane</keyword>
<feature type="transmembrane region" description="Helical" evidence="1">
    <location>
        <begin position="259"/>
        <end position="283"/>
    </location>
</feature>
<dbReference type="EMBL" id="MCFH01000005">
    <property type="protein sequence ID" value="ORX57677.1"/>
    <property type="molecule type" value="Genomic_DNA"/>
</dbReference>
<dbReference type="AlphaFoldDB" id="A0A1Y1VJZ8"/>
<dbReference type="STRING" id="1754191.A0A1Y1VJZ8"/>
<reference evidence="2 3" key="1">
    <citation type="submission" date="2016-08" db="EMBL/GenBank/DDBJ databases">
        <title>Genomes of anaerobic fungi encode conserved fungal cellulosomes for biomass hydrolysis.</title>
        <authorList>
            <consortium name="DOE Joint Genome Institute"/>
            <person name="Haitjema C.H."/>
            <person name="Gilmore S.P."/>
            <person name="Henske J.K."/>
            <person name="Solomon K.V."/>
            <person name="De Groot R."/>
            <person name="Kuo A."/>
            <person name="Mondo S.J."/>
            <person name="Salamov A.A."/>
            <person name="Labutti K."/>
            <person name="Zhao Z."/>
            <person name="Chiniquy J."/>
            <person name="Barry K."/>
            <person name="Brewer H.M."/>
            <person name="Purvine S.O."/>
            <person name="Wright A.T."/>
            <person name="Boxma B."/>
            <person name="Van Alen T."/>
            <person name="Hackstein J.H."/>
            <person name="Baker S.E."/>
            <person name="Grigoriev I.V."/>
            <person name="O'Malley M.A."/>
        </authorList>
    </citation>
    <scope>NUCLEOTIDE SEQUENCE [LARGE SCALE GENOMIC DNA]</scope>
    <source>
        <strain evidence="3">finn</strain>
    </source>
</reference>
<feature type="non-terminal residue" evidence="2">
    <location>
        <position position="1"/>
    </location>
</feature>
<evidence type="ECO:0000256" key="1">
    <source>
        <dbReference type="SAM" id="Phobius"/>
    </source>
</evidence>
<feature type="transmembrane region" description="Helical" evidence="1">
    <location>
        <begin position="163"/>
        <end position="184"/>
    </location>
</feature>
<name>A0A1Y1VJZ8_9FUNG</name>
<feature type="transmembrane region" description="Helical" evidence="1">
    <location>
        <begin position="43"/>
        <end position="66"/>
    </location>
</feature>
<reference evidence="2 3" key="2">
    <citation type="submission" date="2016-08" db="EMBL/GenBank/DDBJ databases">
        <title>Pervasive Adenine N6-methylation of Active Genes in Fungi.</title>
        <authorList>
            <consortium name="DOE Joint Genome Institute"/>
            <person name="Mondo S.J."/>
            <person name="Dannebaum R.O."/>
            <person name="Kuo R.C."/>
            <person name="Labutti K."/>
            <person name="Haridas S."/>
            <person name="Kuo A."/>
            <person name="Salamov A."/>
            <person name="Ahrendt S.R."/>
            <person name="Lipzen A."/>
            <person name="Sullivan W."/>
            <person name="Andreopoulos W.B."/>
            <person name="Clum A."/>
            <person name="Lindquist E."/>
            <person name="Daum C."/>
            <person name="Ramamoorthy G.K."/>
            <person name="Gryganskyi A."/>
            <person name="Culley D."/>
            <person name="Magnuson J.K."/>
            <person name="James T.Y."/>
            <person name="O'Malley M.A."/>
            <person name="Stajich J.E."/>
            <person name="Spatafora J.W."/>
            <person name="Visel A."/>
            <person name="Grigoriev I.V."/>
        </authorList>
    </citation>
    <scope>NUCLEOTIDE SEQUENCE [LARGE SCALE GENOMIC DNA]</scope>
    <source>
        <strain evidence="3">finn</strain>
    </source>
</reference>
<gene>
    <name evidence="2" type="ORF">BCR36DRAFT_215479</name>
</gene>
<dbReference type="OrthoDB" id="2133065at2759"/>
<keyword evidence="3" id="KW-1185">Reference proteome</keyword>
<organism evidence="2 3">
    <name type="scientific">Piromyces finnis</name>
    <dbReference type="NCBI Taxonomy" id="1754191"/>
    <lineage>
        <taxon>Eukaryota</taxon>
        <taxon>Fungi</taxon>
        <taxon>Fungi incertae sedis</taxon>
        <taxon>Chytridiomycota</taxon>
        <taxon>Chytridiomycota incertae sedis</taxon>
        <taxon>Neocallimastigomycetes</taxon>
        <taxon>Neocallimastigales</taxon>
        <taxon>Neocallimastigaceae</taxon>
        <taxon>Piromyces</taxon>
    </lineage>
</organism>
<accession>A0A1Y1VJZ8</accession>
<dbReference type="Proteomes" id="UP000193719">
    <property type="component" value="Unassembled WGS sequence"/>
</dbReference>
<keyword evidence="1" id="KW-1133">Transmembrane helix</keyword>
<protein>
    <submittedName>
        <fullName evidence="2">Uncharacterized protein</fullName>
    </submittedName>
</protein>
<feature type="transmembrane region" description="Helical" evidence="1">
    <location>
        <begin position="211"/>
        <end position="233"/>
    </location>
</feature>
<feature type="non-terminal residue" evidence="2">
    <location>
        <position position="376"/>
    </location>
</feature>
<evidence type="ECO:0000313" key="2">
    <source>
        <dbReference type="EMBL" id="ORX57677.1"/>
    </source>
</evidence>
<evidence type="ECO:0000313" key="3">
    <source>
        <dbReference type="Proteomes" id="UP000193719"/>
    </source>
</evidence>
<sequence length="376" mass="44420">NNTNPSFKDWMSSKGVSYECYVDCMGQLSEIEYYNRVIQKFRVIVTAIQAPLNFLFFYWTLLVFMLHKFNFKKPVMKLLLGHFVLRCLGNIFDELGGLFPTYYSYQPDGGNNYRCECGSNTLNPLRWILSRYIGTFCWYMGEIIGDWYPLLRTKAVVKNKSIWIVYITCAIFNMTKIILIVFHWSMDPTKLYDLQTGRFKKKIINDFYTNYWILQLVIIYATVLYELSVYFVLKKNIFKVTKYDNGFFKKFKSLSEYRILVSAVVAFIFLPIASIALFLKIYFIKVKNKNLEFEFETLRQSIANLQYYMIFIDQILLITSNYESILANFNIFNCFNSNTGSSNNINSSPRVEVQYLSTTTQKSEIGFNNNFREYTF</sequence>